<keyword evidence="6 10" id="KW-0472">Membrane</keyword>
<gene>
    <name evidence="11" type="ORF">C0Q70_04600</name>
</gene>
<dbReference type="InterPro" id="IPR002172">
    <property type="entry name" value="LDrepeatLR_classA_rpt"/>
</dbReference>
<dbReference type="Pfam" id="PF00057">
    <property type="entry name" value="Ldl_recept_a"/>
    <property type="match status" value="2"/>
</dbReference>
<dbReference type="InterPro" id="IPR023415">
    <property type="entry name" value="LDLR_class-A_CS"/>
</dbReference>
<dbReference type="SUPFAM" id="SSF57424">
    <property type="entry name" value="LDL receptor-like module"/>
    <property type="match status" value="2"/>
</dbReference>
<evidence type="ECO:0000313" key="12">
    <source>
        <dbReference type="Proteomes" id="UP000245119"/>
    </source>
</evidence>
<dbReference type="InterPro" id="IPR050685">
    <property type="entry name" value="LDLR"/>
</dbReference>
<evidence type="ECO:0000256" key="8">
    <source>
        <dbReference type="PROSITE-ProRule" id="PRU00124"/>
    </source>
</evidence>
<evidence type="ECO:0000256" key="3">
    <source>
        <dbReference type="ARBA" id="ARBA00022692"/>
    </source>
</evidence>
<evidence type="ECO:0000256" key="7">
    <source>
        <dbReference type="ARBA" id="ARBA00023157"/>
    </source>
</evidence>
<dbReference type="OrthoDB" id="9990982at2759"/>
<evidence type="ECO:0000313" key="11">
    <source>
        <dbReference type="EMBL" id="PVD33346.1"/>
    </source>
</evidence>
<dbReference type="AlphaFoldDB" id="A0A2T7PIT7"/>
<dbReference type="STRING" id="400727.A0A2T7PIT7"/>
<keyword evidence="7 8" id="KW-1015">Disulfide bond</keyword>
<dbReference type="PROSITE" id="PS01209">
    <property type="entry name" value="LDLRA_1"/>
    <property type="match status" value="1"/>
</dbReference>
<dbReference type="CDD" id="cd00112">
    <property type="entry name" value="LDLa"/>
    <property type="match status" value="2"/>
</dbReference>
<protein>
    <submittedName>
        <fullName evidence="11">Uncharacterized protein</fullName>
    </submittedName>
</protein>
<comment type="caution">
    <text evidence="11">The sequence shown here is derived from an EMBL/GenBank/DDBJ whole genome shotgun (WGS) entry which is preliminary data.</text>
</comment>
<feature type="region of interest" description="Disordered" evidence="9">
    <location>
        <begin position="269"/>
        <end position="327"/>
    </location>
</feature>
<keyword evidence="5 10" id="KW-1133">Transmembrane helix</keyword>
<accession>A0A2T7PIT7</accession>
<dbReference type="Gene3D" id="4.10.400.10">
    <property type="entry name" value="Low-density Lipoprotein Receptor"/>
    <property type="match status" value="2"/>
</dbReference>
<feature type="compositionally biased region" description="Polar residues" evidence="9">
    <location>
        <begin position="311"/>
        <end position="321"/>
    </location>
</feature>
<dbReference type="GO" id="GO:0012505">
    <property type="term" value="C:endomembrane system"/>
    <property type="evidence" value="ECO:0007669"/>
    <property type="project" value="UniProtKB-SubCell"/>
</dbReference>
<sequence length="625" mass="67094">MVQSRLSNFSVEFRIGKLDRSDAGVYKCVMIRADKEEEEKEVELHVKAKDSFTSPCGITQFRCRQSHRCIFQRYICDGVEDCPDGADEEESLCTATPCKGKYICNNSRCVDHKLVCDKVDSCGDNSDEIAGCLLKDDISTPAIIDEGEHFNWLKNTVYTVIGCTVAIVILISFIVIVVFRLKMKRLRARRLARYIEQQYRQGGSNSFDTGPSDQDPFLAFSTQSHYGNIIVNVNNGVQCVRPMDLATAATGFHRDLPPPYSEVVKPAIDPPPPPYSTLDRQGVQKQDENTSGNIAGFSGRGSLSPVRQEPLAQTATPLETPSSGGRSGALVSVSVLSTGSGLAILPVAHGGDGQPGLVLKRQGACSESSVPGPLSNQASRQQRLSRSSRCDSSSEGIAASATEDTLAASRRISSSRNEEIGGEHQLSYQSESDELHIPLAPPPRSSSLGNSLAGHAMQDPVLRAASPGNSSINSSNLTVQDGRIVLTTGSGVVHAGQSIMNPSCSVTQSPSAEGLLMPGKLEVHQGQIILSNPHSCVAGIETGLGSHSNIGGCELETEKIEANVPERNMGPQCKKMKTALLDDLGKSRFTRFQDTGSWNISVSGPFLQEKALDLAATLKVTYKPT</sequence>
<dbReference type="SMART" id="SM00192">
    <property type="entry name" value="LDLa"/>
    <property type="match status" value="2"/>
</dbReference>
<dbReference type="Proteomes" id="UP000245119">
    <property type="component" value="Linkage Group LG3"/>
</dbReference>
<evidence type="ECO:0000256" key="1">
    <source>
        <dbReference type="ARBA" id="ARBA00004167"/>
    </source>
</evidence>
<organism evidence="11 12">
    <name type="scientific">Pomacea canaliculata</name>
    <name type="common">Golden apple snail</name>
    <dbReference type="NCBI Taxonomy" id="400727"/>
    <lineage>
        <taxon>Eukaryota</taxon>
        <taxon>Metazoa</taxon>
        <taxon>Spiralia</taxon>
        <taxon>Lophotrochozoa</taxon>
        <taxon>Mollusca</taxon>
        <taxon>Gastropoda</taxon>
        <taxon>Caenogastropoda</taxon>
        <taxon>Architaenioglossa</taxon>
        <taxon>Ampullarioidea</taxon>
        <taxon>Ampullariidae</taxon>
        <taxon>Pomacea</taxon>
    </lineage>
</organism>
<dbReference type="PROSITE" id="PS50068">
    <property type="entry name" value="LDLRA_2"/>
    <property type="match status" value="2"/>
</dbReference>
<name>A0A2T7PIT7_POMCA</name>
<evidence type="ECO:0000256" key="10">
    <source>
        <dbReference type="SAM" id="Phobius"/>
    </source>
</evidence>
<evidence type="ECO:0000256" key="6">
    <source>
        <dbReference type="ARBA" id="ARBA00023136"/>
    </source>
</evidence>
<keyword evidence="4" id="KW-0677">Repeat</keyword>
<evidence type="ECO:0000256" key="9">
    <source>
        <dbReference type="SAM" id="MobiDB-lite"/>
    </source>
</evidence>
<evidence type="ECO:0000256" key="2">
    <source>
        <dbReference type="ARBA" id="ARBA00004308"/>
    </source>
</evidence>
<keyword evidence="3 10" id="KW-0812">Transmembrane</keyword>
<dbReference type="PANTHER" id="PTHR24270">
    <property type="entry name" value="LOW-DENSITY LIPOPROTEIN RECEPTOR-RELATED"/>
    <property type="match status" value="1"/>
</dbReference>
<feature type="region of interest" description="Disordered" evidence="9">
    <location>
        <begin position="358"/>
        <end position="453"/>
    </location>
</feature>
<dbReference type="InterPro" id="IPR036055">
    <property type="entry name" value="LDL_receptor-like_sf"/>
</dbReference>
<comment type="caution">
    <text evidence="8">Lacks conserved residue(s) required for the propagation of feature annotation.</text>
</comment>
<evidence type="ECO:0000256" key="4">
    <source>
        <dbReference type="ARBA" id="ARBA00022737"/>
    </source>
</evidence>
<feature type="compositionally biased region" description="Low complexity" evidence="9">
    <location>
        <begin position="375"/>
        <end position="394"/>
    </location>
</feature>
<dbReference type="PRINTS" id="PR00261">
    <property type="entry name" value="LDLRECEPTOR"/>
</dbReference>
<comment type="subcellular location">
    <subcellularLocation>
        <location evidence="2">Endomembrane system</location>
    </subcellularLocation>
    <subcellularLocation>
        <location evidence="1">Membrane</location>
        <topology evidence="1">Single-pass membrane protein</topology>
    </subcellularLocation>
</comment>
<feature type="transmembrane region" description="Helical" evidence="10">
    <location>
        <begin position="157"/>
        <end position="181"/>
    </location>
</feature>
<keyword evidence="12" id="KW-1185">Reference proteome</keyword>
<dbReference type="GO" id="GO:0005886">
    <property type="term" value="C:plasma membrane"/>
    <property type="evidence" value="ECO:0007669"/>
    <property type="project" value="TreeGrafter"/>
</dbReference>
<proteinExistence type="predicted"/>
<reference evidence="11 12" key="1">
    <citation type="submission" date="2018-04" db="EMBL/GenBank/DDBJ databases">
        <title>The genome of golden apple snail Pomacea canaliculata provides insight into stress tolerance and invasive adaptation.</title>
        <authorList>
            <person name="Liu C."/>
            <person name="Liu B."/>
            <person name="Ren Y."/>
            <person name="Zhang Y."/>
            <person name="Wang H."/>
            <person name="Li S."/>
            <person name="Jiang F."/>
            <person name="Yin L."/>
            <person name="Zhang G."/>
            <person name="Qian W."/>
            <person name="Fan W."/>
        </authorList>
    </citation>
    <scope>NUCLEOTIDE SEQUENCE [LARGE SCALE GENOMIC DNA]</scope>
    <source>
        <strain evidence="11">SZHN2017</strain>
        <tissue evidence="11">Muscle</tissue>
    </source>
</reference>
<feature type="disulfide bond" evidence="8">
    <location>
        <begin position="104"/>
        <end position="122"/>
    </location>
</feature>
<dbReference type="EMBL" id="PZQS01000003">
    <property type="protein sequence ID" value="PVD33346.1"/>
    <property type="molecule type" value="Genomic_DNA"/>
</dbReference>
<dbReference type="GO" id="GO:0016192">
    <property type="term" value="P:vesicle-mediated transport"/>
    <property type="evidence" value="ECO:0007669"/>
    <property type="project" value="UniProtKB-ARBA"/>
</dbReference>
<evidence type="ECO:0000256" key="5">
    <source>
        <dbReference type="ARBA" id="ARBA00022989"/>
    </source>
</evidence>